<reference evidence="4 5" key="1">
    <citation type="journal article" date="2010" name="J. Bacteriol.">
        <title>Genome sequence of Lentisphaera araneosa HTCC2155T, the type species of the order Lentisphaerales in the phylum Lentisphaerae.</title>
        <authorList>
            <person name="Thrash J.C."/>
            <person name="Cho J.C."/>
            <person name="Vergin K.L."/>
            <person name="Morris R.M."/>
            <person name="Giovannoni S.J."/>
        </authorList>
    </citation>
    <scope>NUCLEOTIDE SEQUENCE [LARGE SCALE GENOMIC DNA]</scope>
    <source>
        <strain evidence="4 5">HTCC2155</strain>
    </source>
</reference>
<organism evidence="4 5">
    <name type="scientific">Lentisphaera araneosa HTCC2155</name>
    <dbReference type="NCBI Taxonomy" id="313628"/>
    <lineage>
        <taxon>Bacteria</taxon>
        <taxon>Pseudomonadati</taxon>
        <taxon>Lentisphaerota</taxon>
        <taxon>Lentisphaeria</taxon>
        <taxon>Lentisphaerales</taxon>
        <taxon>Lentisphaeraceae</taxon>
        <taxon>Lentisphaera</taxon>
    </lineage>
</organism>
<comment type="caution">
    <text evidence="4">The sequence shown here is derived from an EMBL/GenBank/DDBJ whole genome shotgun (WGS) entry which is preliminary data.</text>
</comment>
<feature type="compositionally biased region" description="Low complexity" evidence="2">
    <location>
        <begin position="81"/>
        <end position="95"/>
    </location>
</feature>
<proteinExistence type="inferred from homology"/>
<dbReference type="NCBIfam" id="TIGR01420">
    <property type="entry name" value="pilT_fam"/>
    <property type="match status" value="1"/>
</dbReference>
<gene>
    <name evidence="4" type="ORF">LNTAR_23829</name>
</gene>
<dbReference type="PANTHER" id="PTHR30486:SF6">
    <property type="entry name" value="TYPE IV PILUS RETRACTATION ATPASE PILT"/>
    <property type="match status" value="1"/>
</dbReference>
<dbReference type="AlphaFoldDB" id="A6DU37"/>
<dbReference type="Gene3D" id="3.40.50.300">
    <property type="entry name" value="P-loop containing nucleotide triphosphate hydrolases"/>
    <property type="match status" value="1"/>
</dbReference>
<evidence type="ECO:0000259" key="3">
    <source>
        <dbReference type="PROSITE" id="PS00662"/>
    </source>
</evidence>
<dbReference type="Pfam" id="PF00437">
    <property type="entry name" value="T2SSE"/>
    <property type="match status" value="1"/>
</dbReference>
<keyword evidence="5" id="KW-1185">Reference proteome</keyword>
<dbReference type="SMART" id="SM00382">
    <property type="entry name" value="AAA"/>
    <property type="match status" value="1"/>
</dbReference>
<feature type="region of interest" description="Disordered" evidence="2">
    <location>
        <begin position="75"/>
        <end position="107"/>
    </location>
</feature>
<name>A6DU37_9BACT</name>
<dbReference type="Gene3D" id="3.30.450.90">
    <property type="match status" value="1"/>
</dbReference>
<dbReference type="InterPro" id="IPR006321">
    <property type="entry name" value="PilT/PilU"/>
</dbReference>
<dbReference type="SUPFAM" id="SSF52540">
    <property type="entry name" value="P-loop containing nucleoside triphosphate hydrolases"/>
    <property type="match status" value="1"/>
</dbReference>
<sequence>MINEVEWFCYLGAENQFFDRDTIIQLMQISHTDVDLMTFAQAVIDNGLATVESVQQLLEHATYYANESGPCPHSLLGAGGTAAPAEQASAQQAAPPRDPNSAYPFSTQDFPDLSQATDLPMEECKELMIQFLQAARRNGSSDAHLSADAYPFVRHFGINYLLREQAIMTPDMAKKLNLSLLGEKDLKAFEEVGDLDYCYSFSRTERYRSNLMVHNDGVEGSYRIVSEGIKTLAELGFQEPAVLEKLTTYHQGLILITGPASSGKTTTLAAMVDLINKNRKDHIITVEDPVEILIPSKDCNVSQRELHTGTKSFANALKAALREDPDIIILGEMRDLETIEMGLSAAETGHLVIGTLHTNSASSTLDRILDVFPPDQQSQIRAMVAESLRGVICQYLVPNKDETGLLMAPEILIGNIAVANLIKDNKTSQLTSVIEVGKKQGMVLKEDSFLRLYHEGKISAEAALPHIVSDAKRREIQG</sequence>
<dbReference type="Proteomes" id="UP000004947">
    <property type="component" value="Unassembled WGS sequence"/>
</dbReference>
<dbReference type="GO" id="GO:0005524">
    <property type="term" value="F:ATP binding"/>
    <property type="evidence" value="ECO:0007669"/>
    <property type="project" value="InterPro"/>
</dbReference>
<dbReference type="CDD" id="cd01131">
    <property type="entry name" value="PilT"/>
    <property type="match status" value="1"/>
</dbReference>
<dbReference type="OrthoDB" id="9805147at2"/>
<dbReference type="InterPro" id="IPR050921">
    <property type="entry name" value="T4SS_GSP_E_ATPase"/>
</dbReference>
<evidence type="ECO:0000313" key="4">
    <source>
        <dbReference type="EMBL" id="EDM24833.1"/>
    </source>
</evidence>
<feature type="domain" description="Bacterial type II secretion system protein E" evidence="3">
    <location>
        <begin position="321"/>
        <end position="335"/>
    </location>
</feature>
<evidence type="ECO:0000313" key="5">
    <source>
        <dbReference type="Proteomes" id="UP000004947"/>
    </source>
</evidence>
<dbReference type="PANTHER" id="PTHR30486">
    <property type="entry name" value="TWITCHING MOTILITY PROTEIN PILT"/>
    <property type="match status" value="1"/>
</dbReference>
<evidence type="ECO:0000256" key="2">
    <source>
        <dbReference type="SAM" id="MobiDB-lite"/>
    </source>
</evidence>
<dbReference type="STRING" id="313628.LNTAR_23829"/>
<dbReference type="InterPro" id="IPR027417">
    <property type="entry name" value="P-loop_NTPase"/>
</dbReference>
<dbReference type="EMBL" id="ABCK01000046">
    <property type="protein sequence ID" value="EDM24833.1"/>
    <property type="molecule type" value="Genomic_DNA"/>
</dbReference>
<dbReference type="PROSITE" id="PS00662">
    <property type="entry name" value="T2SP_E"/>
    <property type="match status" value="1"/>
</dbReference>
<dbReference type="InterPro" id="IPR001482">
    <property type="entry name" value="T2SS/T4SS_dom"/>
</dbReference>
<dbReference type="eggNOG" id="COG2805">
    <property type="taxonomic scope" value="Bacteria"/>
</dbReference>
<dbReference type="RefSeq" id="WP_007281323.1">
    <property type="nucleotide sequence ID" value="NZ_ABCK01000046.1"/>
</dbReference>
<dbReference type="InterPro" id="IPR003593">
    <property type="entry name" value="AAA+_ATPase"/>
</dbReference>
<comment type="similarity">
    <text evidence="1">Belongs to the GSP E family.</text>
</comment>
<accession>A6DU37</accession>
<protein>
    <submittedName>
        <fullName evidence="4">Pili retraction protein</fullName>
    </submittedName>
</protein>
<dbReference type="GO" id="GO:0016887">
    <property type="term" value="F:ATP hydrolysis activity"/>
    <property type="evidence" value="ECO:0007669"/>
    <property type="project" value="InterPro"/>
</dbReference>
<evidence type="ECO:0000256" key="1">
    <source>
        <dbReference type="ARBA" id="ARBA00006611"/>
    </source>
</evidence>